<evidence type="ECO:0000313" key="2">
    <source>
        <dbReference type="EMBL" id="GGD37690.1"/>
    </source>
</evidence>
<name>A0ABQ1QR54_9RHOB</name>
<dbReference type="Gene3D" id="3.40.630.30">
    <property type="match status" value="1"/>
</dbReference>
<organism evidence="2 3">
    <name type="scientific">Sinisalibacter lacisalsi</name>
    <dbReference type="NCBI Taxonomy" id="1526570"/>
    <lineage>
        <taxon>Bacteria</taxon>
        <taxon>Pseudomonadati</taxon>
        <taxon>Pseudomonadota</taxon>
        <taxon>Alphaproteobacteria</taxon>
        <taxon>Rhodobacterales</taxon>
        <taxon>Roseobacteraceae</taxon>
        <taxon>Sinisalibacter</taxon>
    </lineage>
</organism>
<reference evidence="3" key="1">
    <citation type="journal article" date="2019" name="Int. J. Syst. Evol. Microbiol.">
        <title>The Global Catalogue of Microorganisms (GCM) 10K type strain sequencing project: providing services to taxonomists for standard genome sequencing and annotation.</title>
        <authorList>
            <consortium name="The Broad Institute Genomics Platform"/>
            <consortium name="The Broad Institute Genome Sequencing Center for Infectious Disease"/>
            <person name="Wu L."/>
            <person name="Ma J."/>
        </authorList>
    </citation>
    <scope>NUCLEOTIDE SEQUENCE [LARGE SCALE GENOMIC DNA]</scope>
    <source>
        <strain evidence="3">CGMCC 1.12922</strain>
    </source>
</reference>
<feature type="domain" description="N-acetyltransferase" evidence="1">
    <location>
        <begin position="138"/>
        <end position="285"/>
    </location>
</feature>
<proteinExistence type="predicted"/>
<evidence type="ECO:0000259" key="1">
    <source>
        <dbReference type="PROSITE" id="PS51186"/>
    </source>
</evidence>
<dbReference type="SUPFAM" id="SSF55729">
    <property type="entry name" value="Acyl-CoA N-acyltransferases (Nat)"/>
    <property type="match status" value="1"/>
</dbReference>
<comment type="caution">
    <text evidence="2">The sequence shown here is derived from an EMBL/GenBank/DDBJ whole genome shotgun (WGS) entry which is preliminary data.</text>
</comment>
<dbReference type="Proteomes" id="UP000617355">
    <property type="component" value="Unassembled WGS sequence"/>
</dbReference>
<sequence>MLRPAKAGDEAAIEAFLAGYPDTSMFLRANLREHGLFDHGAPHATTFWIAGQGGVSAVFGLSNAGFAMSQARGADAALWHTFAEAAAGRMLAGIVGEVTEVALMKRALGLHSAAFSLDDPEPLYRLDLARLTPPSGPGILRKPTQDDRALLEEWFRGYLDELRMAAPERIAMEARERAARAIAGGETRILEVDGTPRAMSAINARLPDMVQIGGVFTPPADRGQGLARRVVALHLAEERPNGVTTAILFASGLAASRAYEAIGFARVGTYALAILKTPVTIGAQP</sequence>
<gene>
    <name evidence="2" type="ORF">GCM10011358_21810</name>
</gene>
<dbReference type="RefSeq" id="WP_188527682.1">
    <property type="nucleotide sequence ID" value="NZ_BMGI01000003.1"/>
</dbReference>
<dbReference type="PROSITE" id="PS51186">
    <property type="entry name" value="GNAT"/>
    <property type="match status" value="1"/>
</dbReference>
<keyword evidence="3" id="KW-1185">Reference proteome</keyword>
<accession>A0ABQ1QR54</accession>
<evidence type="ECO:0000313" key="3">
    <source>
        <dbReference type="Proteomes" id="UP000617355"/>
    </source>
</evidence>
<protein>
    <submittedName>
        <fullName evidence="2">N-acetyltransferase</fullName>
    </submittedName>
</protein>
<dbReference type="EMBL" id="BMGI01000003">
    <property type="protein sequence ID" value="GGD37690.1"/>
    <property type="molecule type" value="Genomic_DNA"/>
</dbReference>
<dbReference type="InterPro" id="IPR000182">
    <property type="entry name" value="GNAT_dom"/>
</dbReference>
<dbReference type="InterPro" id="IPR016181">
    <property type="entry name" value="Acyl_CoA_acyltransferase"/>
</dbReference>